<dbReference type="RefSeq" id="WP_189643359.1">
    <property type="nucleotide sequence ID" value="NZ_BNAL01000022.1"/>
</dbReference>
<reference evidence="3" key="1">
    <citation type="journal article" date="2019" name="Int. J. Syst. Evol. Microbiol.">
        <title>The Global Catalogue of Microorganisms (GCM) 10K type strain sequencing project: providing services to taxonomists for standard genome sequencing and annotation.</title>
        <authorList>
            <consortium name="The Broad Institute Genomics Platform"/>
            <consortium name="The Broad Institute Genome Sequencing Center for Infectious Disease"/>
            <person name="Wu L."/>
            <person name="Ma J."/>
        </authorList>
    </citation>
    <scope>NUCLEOTIDE SEQUENCE [LARGE SCALE GENOMIC DNA]</scope>
    <source>
        <strain evidence="3">CGMCC 1.18439</strain>
    </source>
</reference>
<dbReference type="EMBL" id="BNAL01000022">
    <property type="protein sequence ID" value="GHG05760.1"/>
    <property type="molecule type" value="Genomic_DNA"/>
</dbReference>
<name>A0ABQ3K9P5_9DEIO</name>
<evidence type="ECO:0000313" key="2">
    <source>
        <dbReference type="EMBL" id="GHG05760.1"/>
    </source>
</evidence>
<feature type="region of interest" description="Disordered" evidence="1">
    <location>
        <begin position="174"/>
        <end position="200"/>
    </location>
</feature>
<gene>
    <name evidence="2" type="ORF">GCM10017783_17950</name>
</gene>
<evidence type="ECO:0000313" key="3">
    <source>
        <dbReference type="Proteomes" id="UP000632154"/>
    </source>
</evidence>
<organism evidence="2 3">
    <name type="scientific">Deinococcus piscis</name>
    <dbReference type="NCBI Taxonomy" id="394230"/>
    <lineage>
        <taxon>Bacteria</taxon>
        <taxon>Thermotogati</taxon>
        <taxon>Deinococcota</taxon>
        <taxon>Deinococci</taxon>
        <taxon>Deinococcales</taxon>
        <taxon>Deinococcaceae</taxon>
        <taxon>Deinococcus</taxon>
    </lineage>
</organism>
<accession>A0ABQ3K9P5</accession>
<dbReference type="InterPro" id="IPR011466">
    <property type="entry name" value="DUF1572"/>
</dbReference>
<evidence type="ECO:0008006" key="4">
    <source>
        <dbReference type="Google" id="ProtNLM"/>
    </source>
</evidence>
<evidence type="ECO:0000256" key="1">
    <source>
        <dbReference type="SAM" id="MobiDB-lite"/>
    </source>
</evidence>
<comment type="caution">
    <text evidence="2">The sequence shown here is derived from an EMBL/GenBank/DDBJ whole genome shotgun (WGS) entry which is preliminary data.</text>
</comment>
<dbReference type="Gene3D" id="1.20.120.450">
    <property type="entry name" value="dinb family like domain"/>
    <property type="match status" value="1"/>
</dbReference>
<protein>
    <recommendedName>
        <fullName evidence="4">DinB-like domain-containing protein</fullName>
    </recommendedName>
</protein>
<proteinExistence type="predicted"/>
<sequence>MDTSVPSGLPGSDLGQLYLDDARERSAQTRRLGEKALAQLEPGDWHRVHTAGDNSVAVLVQHLAGNMQSRWGLFRAGYRPGVDGESPDRNRDSEFVDQDLDPAQLRELWDRAWTIFEEALAALRPQDLSGQLTIRGEPHTVLGALQRQLLHNSGHVYQLVMLAKSLRGSEWQTASIPRGGSQAHNHDLASRFGVSGDGQK</sequence>
<dbReference type="Proteomes" id="UP000632154">
    <property type="component" value="Unassembled WGS sequence"/>
</dbReference>
<dbReference type="Pfam" id="PF07609">
    <property type="entry name" value="DUF1572"/>
    <property type="match status" value="1"/>
</dbReference>
<keyword evidence="3" id="KW-1185">Reference proteome</keyword>
<dbReference type="SUPFAM" id="SSF109854">
    <property type="entry name" value="DinB/YfiT-like putative metalloenzymes"/>
    <property type="match status" value="1"/>
</dbReference>
<dbReference type="InterPro" id="IPR034660">
    <property type="entry name" value="DinB/YfiT-like"/>
</dbReference>